<comment type="function">
    <text evidence="9">Putative oxygen sensor; modulates the activity of FixJ, a transcriptional activator of nitrogen fixation fixK gene. FixL probably acts as a kinase that phosphorylates FixJ.</text>
</comment>
<evidence type="ECO:0000259" key="13">
    <source>
        <dbReference type="PROSITE" id="PS50112"/>
    </source>
</evidence>
<dbReference type="InterPro" id="IPR035965">
    <property type="entry name" value="PAS-like_dom_sf"/>
</dbReference>
<dbReference type="SMART" id="SM00387">
    <property type="entry name" value="HATPase_c"/>
    <property type="match status" value="1"/>
</dbReference>
<dbReference type="EMBL" id="JACIFF010000003">
    <property type="protein sequence ID" value="MBB4079097.1"/>
    <property type="molecule type" value="Genomic_DNA"/>
</dbReference>
<evidence type="ECO:0000256" key="1">
    <source>
        <dbReference type="ARBA" id="ARBA00000085"/>
    </source>
</evidence>
<dbReference type="InterPro" id="IPR004358">
    <property type="entry name" value="Sig_transdc_His_kin-like_C"/>
</dbReference>
<dbReference type="CDD" id="cd00075">
    <property type="entry name" value="HATPase"/>
    <property type="match status" value="1"/>
</dbReference>
<dbReference type="InterPro" id="IPR050736">
    <property type="entry name" value="Sensor_HK_Regulatory"/>
</dbReference>
<feature type="domain" description="Histidine kinase" evidence="12">
    <location>
        <begin position="179"/>
        <end position="395"/>
    </location>
</feature>
<keyword evidence="15" id="KW-1185">Reference proteome</keyword>
<dbReference type="GO" id="GO:0005524">
    <property type="term" value="F:ATP binding"/>
    <property type="evidence" value="ECO:0007669"/>
    <property type="project" value="UniProtKB-KW"/>
</dbReference>
<evidence type="ECO:0000313" key="15">
    <source>
        <dbReference type="Proteomes" id="UP000576209"/>
    </source>
</evidence>
<dbReference type="GO" id="GO:0006355">
    <property type="term" value="P:regulation of DNA-templated transcription"/>
    <property type="evidence" value="ECO:0007669"/>
    <property type="project" value="InterPro"/>
</dbReference>
<dbReference type="CDD" id="cd00130">
    <property type="entry name" value="PAS"/>
    <property type="match status" value="1"/>
</dbReference>
<protein>
    <recommendedName>
        <fullName evidence="10">Sensor protein FixL</fullName>
        <ecNumber evidence="2">2.7.13.3</ecNumber>
    </recommendedName>
</protein>
<dbReference type="InterPro" id="IPR005467">
    <property type="entry name" value="His_kinase_dom"/>
</dbReference>
<dbReference type="SMART" id="SM00091">
    <property type="entry name" value="PAS"/>
    <property type="match status" value="1"/>
</dbReference>
<dbReference type="InterPro" id="IPR003661">
    <property type="entry name" value="HisK_dim/P_dom"/>
</dbReference>
<evidence type="ECO:0000259" key="12">
    <source>
        <dbReference type="PROSITE" id="PS50109"/>
    </source>
</evidence>
<evidence type="ECO:0000256" key="6">
    <source>
        <dbReference type="ARBA" id="ARBA00022777"/>
    </source>
</evidence>
<evidence type="ECO:0000256" key="11">
    <source>
        <dbReference type="SAM" id="Coils"/>
    </source>
</evidence>
<dbReference type="InterPro" id="IPR036097">
    <property type="entry name" value="HisK_dim/P_sf"/>
</dbReference>
<evidence type="ECO:0000256" key="5">
    <source>
        <dbReference type="ARBA" id="ARBA00022741"/>
    </source>
</evidence>
<dbReference type="SUPFAM" id="SSF55874">
    <property type="entry name" value="ATPase domain of HSP90 chaperone/DNA topoisomerase II/histidine kinase"/>
    <property type="match status" value="1"/>
</dbReference>
<feature type="coiled-coil region" evidence="11">
    <location>
        <begin position="124"/>
        <end position="162"/>
    </location>
</feature>
<gene>
    <name evidence="14" type="ORF">GGR28_001714</name>
</gene>
<keyword evidence="4" id="KW-0808">Transferase</keyword>
<dbReference type="Proteomes" id="UP000576209">
    <property type="component" value="Unassembled WGS sequence"/>
</dbReference>
<accession>A0A840E791</accession>
<evidence type="ECO:0000256" key="2">
    <source>
        <dbReference type="ARBA" id="ARBA00012438"/>
    </source>
</evidence>
<dbReference type="RefSeq" id="WP_183495336.1">
    <property type="nucleotide sequence ID" value="NZ_JACIFF010000003.1"/>
</dbReference>
<feature type="domain" description="PAS" evidence="13">
    <location>
        <begin position="9"/>
        <end position="79"/>
    </location>
</feature>
<dbReference type="FunFam" id="3.30.450.20:FF:000060">
    <property type="entry name" value="Sensor protein FixL"/>
    <property type="match status" value="1"/>
</dbReference>
<evidence type="ECO:0000256" key="9">
    <source>
        <dbReference type="ARBA" id="ARBA00059827"/>
    </source>
</evidence>
<comment type="caution">
    <text evidence="14">The sequence shown here is derived from an EMBL/GenBank/DDBJ whole genome shotgun (WGS) entry which is preliminary data.</text>
</comment>
<dbReference type="InterPro" id="IPR036890">
    <property type="entry name" value="HATPase_C_sf"/>
</dbReference>
<dbReference type="CDD" id="cd00082">
    <property type="entry name" value="HisKA"/>
    <property type="match status" value="1"/>
</dbReference>
<keyword evidence="11" id="KW-0175">Coiled coil</keyword>
<proteinExistence type="predicted"/>
<dbReference type="Gene3D" id="3.30.450.20">
    <property type="entry name" value="PAS domain"/>
    <property type="match status" value="1"/>
</dbReference>
<organism evidence="14 15">
    <name type="scientific">Neolewinella aquimaris</name>
    <dbReference type="NCBI Taxonomy" id="1835722"/>
    <lineage>
        <taxon>Bacteria</taxon>
        <taxon>Pseudomonadati</taxon>
        <taxon>Bacteroidota</taxon>
        <taxon>Saprospiria</taxon>
        <taxon>Saprospirales</taxon>
        <taxon>Lewinellaceae</taxon>
        <taxon>Neolewinella</taxon>
    </lineage>
</organism>
<dbReference type="InterPro" id="IPR013767">
    <property type="entry name" value="PAS_fold"/>
</dbReference>
<sequence length="401" mass="44875">MSNRMSQDESLRLKALFEMATDGIITMNKYGVIENVNRAAGELFGYDPEELRGQKVNILMAEYDRTHHDEYLERYQRTNVPHIIGIGREVTGKCKDGREFPLRLAVSEVKLDGGILYTGMLHDLSSFKLAQKRVEDLNKNLEEKVKERTVELRRREEDLQNALGKERELNELKSRFLSMASHEFKTPLSTILSSVELIDLYQETEQQPKRSRHIGRIKAAVGQLIDVLNDFLSFSQLEQGQVAVNITAVNIRSLLSSSIESSQGQFRSGQEVTLDTNGAPDQIHTDPKLLRHAVINIISNAAKYSGDDAPIHIAAGAAEDGVFINVTDQGIGIPPEDRPHLYDRFFRARNVENIQGTGLGLNIVNHYVKLLGGRLDFTSTLGQGSTFTIFLPLTIDNGNGD</sequence>
<dbReference type="InterPro" id="IPR000014">
    <property type="entry name" value="PAS"/>
</dbReference>
<dbReference type="SMART" id="SM00388">
    <property type="entry name" value="HisKA"/>
    <property type="match status" value="1"/>
</dbReference>
<comment type="catalytic activity">
    <reaction evidence="1">
        <text>ATP + protein L-histidine = ADP + protein N-phospho-L-histidine.</text>
        <dbReference type="EC" id="2.7.13.3"/>
    </reaction>
</comment>
<dbReference type="NCBIfam" id="TIGR00229">
    <property type="entry name" value="sensory_box"/>
    <property type="match status" value="1"/>
</dbReference>
<dbReference type="AlphaFoldDB" id="A0A840E791"/>
<keyword evidence="6" id="KW-0418">Kinase</keyword>
<dbReference type="Gene3D" id="3.30.565.10">
    <property type="entry name" value="Histidine kinase-like ATPase, C-terminal domain"/>
    <property type="match status" value="1"/>
</dbReference>
<dbReference type="Pfam" id="PF02518">
    <property type="entry name" value="HATPase_c"/>
    <property type="match status" value="1"/>
</dbReference>
<dbReference type="Gene3D" id="1.10.287.130">
    <property type="match status" value="1"/>
</dbReference>
<evidence type="ECO:0000256" key="3">
    <source>
        <dbReference type="ARBA" id="ARBA00022553"/>
    </source>
</evidence>
<dbReference type="PANTHER" id="PTHR43711">
    <property type="entry name" value="TWO-COMPONENT HISTIDINE KINASE"/>
    <property type="match status" value="1"/>
</dbReference>
<name>A0A840E791_9BACT</name>
<dbReference type="GO" id="GO:0000155">
    <property type="term" value="F:phosphorelay sensor kinase activity"/>
    <property type="evidence" value="ECO:0007669"/>
    <property type="project" value="InterPro"/>
</dbReference>
<keyword evidence="3" id="KW-0597">Phosphoprotein</keyword>
<evidence type="ECO:0000256" key="4">
    <source>
        <dbReference type="ARBA" id="ARBA00022679"/>
    </source>
</evidence>
<dbReference type="PROSITE" id="PS50112">
    <property type="entry name" value="PAS"/>
    <property type="match status" value="1"/>
</dbReference>
<dbReference type="SUPFAM" id="SSF47384">
    <property type="entry name" value="Homodimeric domain of signal transducing histidine kinase"/>
    <property type="match status" value="1"/>
</dbReference>
<evidence type="ECO:0000256" key="10">
    <source>
        <dbReference type="ARBA" id="ARBA00070616"/>
    </source>
</evidence>
<dbReference type="SUPFAM" id="SSF55785">
    <property type="entry name" value="PYP-like sensor domain (PAS domain)"/>
    <property type="match status" value="1"/>
</dbReference>
<dbReference type="PANTHER" id="PTHR43711:SF26">
    <property type="entry name" value="SENSOR HISTIDINE KINASE RCSC"/>
    <property type="match status" value="1"/>
</dbReference>
<evidence type="ECO:0000313" key="14">
    <source>
        <dbReference type="EMBL" id="MBB4079097.1"/>
    </source>
</evidence>
<dbReference type="PRINTS" id="PR00344">
    <property type="entry name" value="BCTRLSENSOR"/>
</dbReference>
<reference evidence="14 15" key="1">
    <citation type="submission" date="2020-08" db="EMBL/GenBank/DDBJ databases">
        <title>Genomic Encyclopedia of Type Strains, Phase IV (KMG-IV): sequencing the most valuable type-strain genomes for metagenomic binning, comparative biology and taxonomic classification.</title>
        <authorList>
            <person name="Goeker M."/>
        </authorList>
    </citation>
    <scope>NUCLEOTIDE SEQUENCE [LARGE SCALE GENOMIC DNA]</scope>
    <source>
        <strain evidence="14 15">DSM 105137</strain>
    </source>
</reference>
<dbReference type="Pfam" id="PF00512">
    <property type="entry name" value="HisKA"/>
    <property type="match status" value="1"/>
</dbReference>
<dbReference type="InterPro" id="IPR003594">
    <property type="entry name" value="HATPase_dom"/>
</dbReference>
<dbReference type="EC" id="2.7.13.3" evidence="2"/>
<keyword evidence="8" id="KW-0902">Two-component regulatory system</keyword>
<keyword evidence="7" id="KW-0067">ATP-binding</keyword>
<evidence type="ECO:0000256" key="8">
    <source>
        <dbReference type="ARBA" id="ARBA00023012"/>
    </source>
</evidence>
<dbReference type="PROSITE" id="PS50109">
    <property type="entry name" value="HIS_KIN"/>
    <property type="match status" value="1"/>
</dbReference>
<keyword evidence="5" id="KW-0547">Nucleotide-binding</keyword>
<dbReference type="Pfam" id="PF00989">
    <property type="entry name" value="PAS"/>
    <property type="match status" value="1"/>
</dbReference>
<evidence type="ECO:0000256" key="7">
    <source>
        <dbReference type="ARBA" id="ARBA00022840"/>
    </source>
</evidence>